<reference evidence="10 11" key="1">
    <citation type="submission" date="2021-03" db="EMBL/GenBank/DDBJ databases">
        <title>Genomic Encyclopedia of Type Strains, Phase IV (KMG-IV): sequencing the most valuable type-strain genomes for metagenomic binning, comparative biology and taxonomic classification.</title>
        <authorList>
            <person name="Goeker M."/>
        </authorList>
    </citation>
    <scope>NUCLEOTIDE SEQUENCE [LARGE SCALE GENOMIC DNA]</scope>
    <source>
        <strain evidence="10 11">DSM 27138</strain>
    </source>
</reference>
<evidence type="ECO:0000256" key="5">
    <source>
        <dbReference type="ARBA" id="ARBA00023163"/>
    </source>
</evidence>
<dbReference type="PRINTS" id="PR00038">
    <property type="entry name" value="HTHLUXR"/>
</dbReference>
<dbReference type="PROSITE" id="PS00622">
    <property type="entry name" value="HTH_LUXR_1"/>
    <property type="match status" value="1"/>
</dbReference>
<dbReference type="InterPro" id="IPR011006">
    <property type="entry name" value="CheY-like_superfamily"/>
</dbReference>
<keyword evidence="11" id="KW-1185">Reference proteome</keyword>
<dbReference type="PANTHER" id="PTHR43214">
    <property type="entry name" value="TWO-COMPONENT RESPONSE REGULATOR"/>
    <property type="match status" value="1"/>
</dbReference>
<evidence type="ECO:0000256" key="2">
    <source>
        <dbReference type="ARBA" id="ARBA00022553"/>
    </source>
</evidence>
<evidence type="ECO:0000256" key="1">
    <source>
        <dbReference type="ARBA" id="ARBA00018672"/>
    </source>
</evidence>
<evidence type="ECO:0000313" key="10">
    <source>
        <dbReference type="EMBL" id="MBP2018912.1"/>
    </source>
</evidence>
<dbReference type="SUPFAM" id="SSF46894">
    <property type="entry name" value="C-terminal effector domain of the bipartite response regulators"/>
    <property type="match status" value="1"/>
</dbReference>
<dbReference type="Pfam" id="PF00196">
    <property type="entry name" value="GerE"/>
    <property type="match status" value="1"/>
</dbReference>
<dbReference type="CDD" id="cd17535">
    <property type="entry name" value="REC_NarL-like"/>
    <property type="match status" value="1"/>
</dbReference>
<keyword evidence="3" id="KW-0805">Transcription regulation</keyword>
<evidence type="ECO:0000256" key="7">
    <source>
        <dbReference type="PROSITE-ProRule" id="PRU00169"/>
    </source>
</evidence>
<gene>
    <name evidence="10" type="ORF">J2Z79_002327</name>
</gene>
<dbReference type="Pfam" id="PF00072">
    <property type="entry name" value="Response_reg"/>
    <property type="match status" value="1"/>
</dbReference>
<evidence type="ECO:0000256" key="3">
    <source>
        <dbReference type="ARBA" id="ARBA00023015"/>
    </source>
</evidence>
<dbReference type="CDD" id="cd06170">
    <property type="entry name" value="LuxR_C_like"/>
    <property type="match status" value="1"/>
</dbReference>
<comment type="function">
    <text evidence="6">May play the central regulatory role in sporulation. It may be an element of the effector pathway responsible for the activation of sporulation genes in response to nutritional stress. Spo0A may act in concert with spo0H (a sigma factor) to control the expression of some genes that are critical to the sporulation process.</text>
</comment>
<dbReference type="RefSeq" id="WP_209467036.1">
    <property type="nucleotide sequence ID" value="NZ_JAGGLG010000019.1"/>
</dbReference>
<feature type="modified residue" description="4-aspartylphosphate" evidence="7">
    <location>
        <position position="53"/>
    </location>
</feature>
<keyword evidence="5" id="KW-0804">Transcription</keyword>
<dbReference type="SMART" id="SM00448">
    <property type="entry name" value="REC"/>
    <property type="match status" value="1"/>
</dbReference>
<protein>
    <recommendedName>
        <fullName evidence="1">Stage 0 sporulation protein A homolog</fullName>
    </recommendedName>
</protein>
<comment type="caution">
    <text evidence="10">The sequence shown here is derived from an EMBL/GenBank/DDBJ whole genome shotgun (WGS) entry which is preliminary data.</text>
</comment>
<dbReference type="Proteomes" id="UP001519289">
    <property type="component" value="Unassembled WGS sequence"/>
</dbReference>
<keyword evidence="2 7" id="KW-0597">Phosphoprotein</keyword>
<evidence type="ECO:0000259" key="9">
    <source>
        <dbReference type="PROSITE" id="PS50110"/>
    </source>
</evidence>
<evidence type="ECO:0000256" key="4">
    <source>
        <dbReference type="ARBA" id="ARBA00023125"/>
    </source>
</evidence>
<evidence type="ECO:0000313" key="11">
    <source>
        <dbReference type="Proteomes" id="UP001519289"/>
    </source>
</evidence>
<dbReference type="InterPro" id="IPR001789">
    <property type="entry name" value="Sig_transdc_resp-reg_receiver"/>
</dbReference>
<feature type="domain" description="HTH luxR-type" evidence="8">
    <location>
        <begin position="136"/>
        <end position="201"/>
    </location>
</feature>
<sequence>MRILIADDHRVVRTGLRMLLESYPGFEVVGEASNGLEALQMTRRLRPDLVVLDISMPNGSGLSYLRELSPLSRVLVLTMHDDPAYVRQVIQAGGSGYVLKEAADVELLSAIQHVMSGQTYIYPTLAARLVEEKSNRAGASVPLSPRELEVLRLVALGHTNQEIAARLGVGVRTVETYKSRICEKLGVYTRSEMVRYALENKLT</sequence>
<keyword evidence="4" id="KW-0238">DNA-binding</keyword>
<dbReference type="InterPro" id="IPR058245">
    <property type="entry name" value="NreC/VraR/RcsB-like_REC"/>
</dbReference>
<accession>A0ABS4JTQ1</accession>
<feature type="domain" description="Response regulatory" evidence="9">
    <location>
        <begin position="2"/>
        <end position="115"/>
    </location>
</feature>
<dbReference type="Gene3D" id="3.40.50.2300">
    <property type="match status" value="1"/>
</dbReference>
<name>A0ABS4JTQ1_9FIRM</name>
<evidence type="ECO:0000256" key="6">
    <source>
        <dbReference type="ARBA" id="ARBA00024867"/>
    </source>
</evidence>
<dbReference type="InterPro" id="IPR039420">
    <property type="entry name" value="WalR-like"/>
</dbReference>
<dbReference type="InterPro" id="IPR000792">
    <property type="entry name" value="Tscrpt_reg_LuxR_C"/>
</dbReference>
<dbReference type="InterPro" id="IPR016032">
    <property type="entry name" value="Sig_transdc_resp-reg_C-effctor"/>
</dbReference>
<dbReference type="EMBL" id="JAGGLG010000019">
    <property type="protein sequence ID" value="MBP2018912.1"/>
    <property type="molecule type" value="Genomic_DNA"/>
</dbReference>
<dbReference type="PROSITE" id="PS50043">
    <property type="entry name" value="HTH_LUXR_2"/>
    <property type="match status" value="1"/>
</dbReference>
<dbReference type="PROSITE" id="PS50110">
    <property type="entry name" value="RESPONSE_REGULATORY"/>
    <property type="match status" value="1"/>
</dbReference>
<dbReference type="PANTHER" id="PTHR43214:SF43">
    <property type="entry name" value="TWO-COMPONENT RESPONSE REGULATOR"/>
    <property type="match status" value="1"/>
</dbReference>
<dbReference type="SUPFAM" id="SSF52172">
    <property type="entry name" value="CheY-like"/>
    <property type="match status" value="1"/>
</dbReference>
<proteinExistence type="predicted"/>
<organism evidence="10 11">
    <name type="scientific">Symbiobacterium terraclitae</name>
    <dbReference type="NCBI Taxonomy" id="557451"/>
    <lineage>
        <taxon>Bacteria</taxon>
        <taxon>Bacillati</taxon>
        <taxon>Bacillota</taxon>
        <taxon>Clostridia</taxon>
        <taxon>Eubacteriales</taxon>
        <taxon>Symbiobacteriaceae</taxon>
        <taxon>Symbiobacterium</taxon>
    </lineage>
</organism>
<dbReference type="SMART" id="SM00421">
    <property type="entry name" value="HTH_LUXR"/>
    <property type="match status" value="1"/>
</dbReference>
<evidence type="ECO:0000259" key="8">
    <source>
        <dbReference type="PROSITE" id="PS50043"/>
    </source>
</evidence>